<organism evidence="1">
    <name type="scientific">marine sediment metagenome</name>
    <dbReference type="NCBI Taxonomy" id="412755"/>
    <lineage>
        <taxon>unclassified sequences</taxon>
        <taxon>metagenomes</taxon>
        <taxon>ecological metagenomes</taxon>
    </lineage>
</organism>
<feature type="non-terminal residue" evidence="1">
    <location>
        <position position="409"/>
    </location>
</feature>
<evidence type="ECO:0000313" key="1">
    <source>
        <dbReference type="EMBL" id="KKK82529.1"/>
    </source>
</evidence>
<reference evidence="1" key="1">
    <citation type="journal article" date="2015" name="Nature">
        <title>Complex archaea that bridge the gap between prokaryotes and eukaryotes.</title>
        <authorList>
            <person name="Spang A."/>
            <person name="Saw J.H."/>
            <person name="Jorgensen S.L."/>
            <person name="Zaremba-Niedzwiedzka K."/>
            <person name="Martijn J."/>
            <person name="Lind A.E."/>
            <person name="van Eijk R."/>
            <person name="Schleper C."/>
            <person name="Guy L."/>
            <person name="Ettema T.J."/>
        </authorList>
    </citation>
    <scope>NUCLEOTIDE SEQUENCE</scope>
</reference>
<comment type="caution">
    <text evidence="1">The sequence shown here is derived from an EMBL/GenBank/DDBJ whole genome shotgun (WGS) entry which is preliminary data.</text>
</comment>
<dbReference type="InterPro" id="IPR013783">
    <property type="entry name" value="Ig-like_fold"/>
</dbReference>
<accession>A0A0F9AVS8</accession>
<gene>
    <name evidence="1" type="ORF">LCGC14_2802480</name>
</gene>
<proteinExistence type="predicted"/>
<dbReference type="Gene3D" id="2.60.40.10">
    <property type="entry name" value="Immunoglobulins"/>
    <property type="match status" value="1"/>
</dbReference>
<dbReference type="AlphaFoldDB" id="A0A0F9AVS8"/>
<feature type="non-terminal residue" evidence="1">
    <location>
        <position position="1"/>
    </location>
</feature>
<dbReference type="InterPro" id="IPR035986">
    <property type="entry name" value="PKD_dom_sf"/>
</dbReference>
<dbReference type="SUPFAM" id="SSF49299">
    <property type="entry name" value="PKD domain"/>
    <property type="match status" value="1"/>
</dbReference>
<dbReference type="EMBL" id="LAZR01052631">
    <property type="protein sequence ID" value="KKK82529.1"/>
    <property type="molecule type" value="Genomic_DNA"/>
</dbReference>
<protein>
    <recommendedName>
        <fullName evidence="2">PKD/Chitinase domain-containing protein</fullName>
    </recommendedName>
</protein>
<sequence length="409" mass="42550">LITINAVIGSDLDLPINTLVQLDNTNIGGETSFLWAILDQPAGTADLLSNATIQNPTFTPKKEGTYLIKLTVNTTLTDTVDAAVLLLKTRQRVPAAGEQTEASTSRGWAVDTNAQFRFINDGIADPGTIIVANADTGSLARGKIVRTTSQVTIKAGLPGEEKLPGVTLAPATIGGNMDELLMVIEGDVLSGASIAVGALGIARFIGRFGTFALGLGNVGDSVFVNDSADLSTTPGTNRRQVGSIMDKTGANRDIWFAGTQGGDNAPIDPAYVVFGSPGTLPNANRIDGLNATGAINNIPYTFRAADLTTVALVAKRFSSSGADPFQVHDEIGTVLARFDKDGDLFALGGTFTGDLLAVNGTFTSGLRVGFAGTPIADVLQVGDADFMLDGSVINTPTLNFDFTNSDHIE</sequence>
<name>A0A0F9AVS8_9ZZZZ</name>
<evidence type="ECO:0008006" key="2">
    <source>
        <dbReference type="Google" id="ProtNLM"/>
    </source>
</evidence>